<evidence type="ECO:0000259" key="11">
    <source>
        <dbReference type="PROSITE" id="PS50011"/>
    </source>
</evidence>
<protein>
    <recommendedName>
        <fullName evidence="11">Protein kinase domain-containing protein</fullName>
    </recommendedName>
</protein>
<dbReference type="GO" id="GO:0004674">
    <property type="term" value="F:protein serine/threonine kinase activity"/>
    <property type="evidence" value="ECO:0007669"/>
    <property type="project" value="UniProtKB-KW"/>
</dbReference>
<proteinExistence type="inferred from homology"/>
<dbReference type="SMART" id="SM00248">
    <property type="entry name" value="ANK"/>
    <property type="match status" value="2"/>
</dbReference>
<dbReference type="GO" id="GO:0005524">
    <property type="term" value="F:ATP binding"/>
    <property type="evidence" value="ECO:0007669"/>
    <property type="project" value="UniProtKB-UniRule"/>
</dbReference>
<evidence type="ECO:0000256" key="2">
    <source>
        <dbReference type="ARBA" id="ARBA00022527"/>
    </source>
</evidence>
<dbReference type="EMBL" id="LSRX01000573">
    <property type="protein sequence ID" value="OLP93668.1"/>
    <property type="molecule type" value="Genomic_DNA"/>
</dbReference>
<evidence type="ECO:0000256" key="10">
    <source>
        <dbReference type="SAM" id="MobiDB-lite"/>
    </source>
</evidence>
<dbReference type="PANTHER" id="PTHR44329:SF288">
    <property type="entry name" value="MITOGEN-ACTIVATED PROTEIN KINASE KINASE KINASE 20"/>
    <property type="match status" value="1"/>
</dbReference>
<organism evidence="12 13">
    <name type="scientific">Symbiodinium microadriaticum</name>
    <name type="common">Dinoflagellate</name>
    <name type="synonym">Zooxanthella microadriatica</name>
    <dbReference type="NCBI Taxonomy" id="2951"/>
    <lineage>
        <taxon>Eukaryota</taxon>
        <taxon>Sar</taxon>
        <taxon>Alveolata</taxon>
        <taxon>Dinophyceae</taxon>
        <taxon>Suessiales</taxon>
        <taxon>Symbiodiniaceae</taxon>
        <taxon>Symbiodinium</taxon>
    </lineage>
</organism>
<dbReference type="PROSITE" id="PS50088">
    <property type="entry name" value="ANK_REPEAT"/>
    <property type="match status" value="2"/>
</dbReference>
<evidence type="ECO:0000313" key="12">
    <source>
        <dbReference type="EMBL" id="OLP93668.1"/>
    </source>
</evidence>
<dbReference type="InterPro" id="IPR017441">
    <property type="entry name" value="Protein_kinase_ATP_BS"/>
</dbReference>
<dbReference type="InterPro" id="IPR002110">
    <property type="entry name" value="Ankyrin_rpt"/>
</dbReference>
<feature type="compositionally biased region" description="Polar residues" evidence="10">
    <location>
        <begin position="554"/>
        <end position="566"/>
    </location>
</feature>
<dbReference type="InterPro" id="IPR011009">
    <property type="entry name" value="Kinase-like_dom_sf"/>
</dbReference>
<dbReference type="Gene3D" id="3.30.200.20">
    <property type="entry name" value="Phosphorylase Kinase, domain 1"/>
    <property type="match status" value="1"/>
</dbReference>
<dbReference type="InterPro" id="IPR036770">
    <property type="entry name" value="Ankyrin_rpt-contain_sf"/>
</dbReference>
<evidence type="ECO:0000256" key="9">
    <source>
        <dbReference type="PROSITE-ProRule" id="PRU10141"/>
    </source>
</evidence>
<evidence type="ECO:0000256" key="5">
    <source>
        <dbReference type="ARBA" id="ARBA00022777"/>
    </source>
</evidence>
<dbReference type="Gene3D" id="1.25.40.20">
    <property type="entry name" value="Ankyrin repeat-containing domain"/>
    <property type="match status" value="2"/>
</dbReference>
<dbReference type="Pfam" id="PF00023">
    <property type="entry name" value="Ank"/>
    <property type="match status" value="1"/>
</dbReference>
<feature type="binding site" evidence="9">
    <location>
        <position position="451"/>
    </location>
    <ligand>
        <name>ATP</name>
        <dbReference type="ChEBI" id="CHEBI:30616"/>
    </ligand>
</feature>
<keyword evidence="2" id="KW-0723">Serine/threonine-protein kinase</keyword>
<gene>
    <name evidence="12" type="ORF">AK812_SmicGene24403</name>
</gene>
<feature type="repeat" description="ANK" evidence="7">
    <location>
        <begin position="749"/>
        <end position="781"/>
    </location>
</feature>
<keyword evidence="4 9" id="KW-0547">Nucleotide-binding</keyword>
<dbReference type="SUPFAM" id="SSF48452">
    <property type="entry name" value="TPR-like"/>
    <property type="match status" value="1"/>
</dbReference>
<evidence type="ECO:0000256" key="3">
    <source>
        <dbReference type="ARBA" id="ARBA00022679"/>
    </source>
</evidence>
<evidence type="ECO:0000256" key="1">
    <source>
        <dbReference type="ARBA" id="ARBA00005843"/>
    </source>
</evidence>
<dbReference type="SMART" id="SM00028">
    <property type="entry name" value="TPR"/>
    <property type="match status" value="3"/>
</dbReference>
<dbReference type="Gene3D" id="1.10.510.10">
    <property type="entry name" value="Transferase(Phosphotransferase) domain 1"/>
    <property type="match status" value="1"/>
</dbReference>
<evidence type="ECO:0000256" key="7">
    <source>
        <dbReference type="PROSITE-ProRule" id="PRU00023"/>
    </source>
</evidence>
<dbReference type="InterPro" id="IPR008271">
    <property type="entry name" value="Ser/Thr_kinase_AS"/>
</dbReference>
<dbReference type="SUPFAM" id="SSF56112">
    <property type="entry name" value="Protein kinase-like (PK-like)"/>
    <property type="match status" value="2"/>
</dbReference>
<dbReference type="Gene3D" id="1.25.40.10">
    <property type="entry name" value="Tetratricopeptide repeat domain"/>
    <property type="match status" value="1"/>
</dbReference>
<feature type="compositionally biased region" description="Polar residues" evidence="10">
    <location>
        <begin position="333"/>
        <end position="352"/>
    </location>
</feature>
<dbReference type="PANTHER" id="PTHR44329">
    <property type="entry name" value="SERINE/THREONINE-PROTEIN KINASE TNNI3K-RELATED"/>
    <property type="match status" value="1"/>
</dbReference>
<feature type="repeat" description="TPR" evidence="8">
    <location>
        <begin position="163"/>
        <end position="196"/>
    </location>
</feature>
<feature type="repeat" description="ANK" evidence="7">
    <location>
        <begin position="521"/>
        <end position="553"/>
    </location>
</feature>
<keyword evidence="7" id="KW-0040">ANK repeat</keyword>
<evidence type="ECO:0000313" key="13">
    <source>
        <dbReference type="Proteomes" id="UP000186817"/>
    </source>
</evidence>
<dbReference type="PROSITE" id="PS50297">
    <property type="entry name" value="ANK_REP_REGION"/>
    <property type="match status" value="2"/>
</dbReference>
<feature type="region of interest" description="Disordered" evidence="10">
    <location>
        <begin position="552"/>
        <end position="571"/>
    </location>
</feature>
<dbReference type="SUPFAM" id="SSF48403">
    <property type="entry name" value="Ankyrin repeat"/>
    <property type="match status" value="1"/>
</dbReference>
<dbReference type="AlphaFoldDB" id="A0A1Q9DEQ3"/>
<dbReference type="PROSITE" id="PS50005">
    <property type="entry name" value="TPR"/>
    <property type="match status" value="1"/>
</dbReference>
<dbReference type="InterPro" id="IPR051681">
    <property type="entry name" value="Ser/Thr_Kinases-Pseudokinases"/>
</dbReference>
<evidence type="ECO:0000256" key="6">
    <source>
        <dbReference type="ARBA" id="ARBA00022840"/>
    </source>
</evidence>
<keyword evidence="6 9" id="KW-0067">ATP-binding</keyword>
<name>A0A1Q9DEQ3_SYMMI</name>
<evidence type="ECO:0000256" key="8">
    <source>
        <dbReference type="PROSITE-ProRule" id="PRU00339"/>
    </source>
</evidence>
<reference evidence="12 13" key="1">
    <citation type="submission" date="2016-02" db="EMBL/GenBank/DDBJ databases">
        <title>Genome analysis of coral dinoflagellate symbionts highlights evolutionary adaptations to a symbiotic lifestyle.</title>
        <authorList>
            <person name="Aranda M."/>
            <person name="Li Y."/>
            <person name="Liew Y.J."/>
            <person name="Baumgarten S."/>
            <person name="Simakov O."/>
            <person name="Wilson M."/>
            <person name="Piel J."/>
            <person name="Ashoor H."/>
            <person name="Bougouffa S."/>
            <person name="Bajic V.B."/>
            <person name="Ryu T."/>
            <person name="Ravasi T."/>
            <person name="Bayer T."/>
            <person name="Micklem G."/>
            <person name="Kim H."/>
            <person name="Bhak J."/>
            <person name="Lajeunesse T.C."/>
            <person name="Voolstra C.R."/>
        </authorList>
    </citation>
    <scope>NUCLEOTIDE SEQUENCE [LARGE SCALE GENOMIC DNA]</scope>
    <source>
        <strain evidence="12 13">CCMP2467</strain>
    </source>
</reference>
<dbReference type="PROSITE" id="PS50011">
    <property type="entry name" value="PROTEIN_KINASE_DOM"/>
    <property type="match status" value="1"/>
</dbReference>
<accession>A0A1Q9DEQ3</accession>
<evidence type="ECO:0000256" key="4">
    <source>
        <dbReference type="ARBA" id="ARBA00022741"/>
    </source>
</evidence>
<dbReference type="Pfam" id="PF07714">
    <property type="entry name" value="PK_Tyr_Ser-Thr"/>
    <property type="match status" value="2"/>
</dbReference>
<dbReference type="InterPro" id="IPR000719">
    <property type="entry name" value="Prot_kinase_dom"/>
</dbReference>
<sequence>MTRRRSRSARRTTTVSEVSTMPPYRFLWNVSIVFYVYGKHFRGRGERENYNYSVDCCGIRDPDRDPSLNGHAGFNDSILERTYGNMQCKDLIGDFLWWMMTRPEGTARLHVGVYCVRGRHWSTAMAWFAEQVEEDTRAYERKGEYTNALAELCLALKQEPSHVSSLITQGLIHMQMKELEQAETSYRKALAVEKNHALALVRLGYCKLLAADLQEAIHLFQRALQQRCGTVALPRSVKGSARIYMALAMMGQQDIDGALYQLAEARKNHRNFESLCSSGKDSIVKGECEGLVGKLRSMSDLDVTLAQAWQLVELMAKELEMGLRDPSAGKGSSPESGQSPTREQFTASSPESQAKKVKGEAASSPVTDRRAWATSGTEAAGPGPERRAWISTTDAKDARSTGQLDQGGKILLAKHEMIDFAKLTQKDCLGSGGFGAVYRGIFETREVAIKKLFCEDGGNISPLQLEELEKEVVALRSLSHPRLVGFIGACLQPPNLCIVTEIHGQAAVVSEITTCEHEGRNAKSALHRAALRGRAEMISLFLREEAPVDVLDEQGNTPLSGPSGPSGTCLRPDKKLLRAVGEGVTFAQEMAVTNSWDEQSIADGKALIRMLEAEQVPLDNLPAEPPAASHPLPEKVRSFGHVDPEVSLPVDKPASPREEPEVCLQALVKQADLGSVKRWLRCKSQQLPLPGECDTKHREAKGIKASESPVLAHAICTLLPRTAESALFAAVGSCEFSETGEDIRVAQPRAESALHLAALHGHTDILMLLLETRINPNVTNDQGRGRLPVPPSAADRMVTIFFDASKNAASAAKIFSKGISSVFCHACTRFMPGGSLHHLLHKARTPLTLGTQSKIAIQVCEGVDFLHGHAPPVVHRDLKSLNIVLDRIYNAKICDFGLTQSMEKTHITLKEGGNGGSPRYMAPECYDCKGKITEKVDVWALGCILVEVFGGPLPYDDCSNIQQIVAKVLIDKQLPYIPHHLPAGVRPIVEDCFQFDFKQRASAQDAQATGVLPDEIAGIARIAPKSLPDGCGSRTRQVIVNDCAYSCIWLA</sequence>
<dbReference type="InterPro" id="IPR019734">
    <property type="entry name" value="TPR_rpt"/>
</dbReference>
<comment type="caution">
    <text evidence="12">The sequence shown here is derived from an EMBL/GenBank/DDBJ whole genome shotgun (WGS) entry which is preliminary data.</text>
</comment>
<dbReference type="PROSITE" id="PS00107">
    <property type="entry name" value="PROTEIN_KINASE_ATP"/>
    <property type="match status" value="1"/>
</dbReference>
<keyword evidence="5" id="KW-0418">Kinase</keyword>
<keyword evidence="13" id="KW-1185">Reference proteome</keyword>
<keyword evidence="3" id="KW-0808">Transferase</keyword>
<dbReference type="InterPro" id="IPR011990">
    <property type="entry name" value="TPR-like_helical_dom_sf"/>
</dbReference>
<comment type="similarity">
    <text evidence="1">Belongs to the protein kinase superfamily. TKL Ser/Thr protein kinase family.</text>
</comment>
<dbReference type="PROSITE" id="PS00108">
    <property type="entry name" value="PROTEIN_KINASE_ST"/>
    <property type="match status" value="1"/>
</dbReference>
<dbReference type="Pfam" id="PF13181">
    <property type="entry name" value="TPR_8"/>
    <property type="match status" value="1"/>
</dbReference>
<feature type="compositionally biased region" description="Basic and acidic residues" evidence="10">
    <location>
        <begin position="384"/>
        <end position="399"/>
    </location>
</feature>
<dbReference type="Proteomes" id="UP000186817">
    <property type="component" value="Unassembled WGS sequence"/>
</dbReference>
<feature type="domain" description="Protein kinase" evidence="11">
    <location>
        <begin position="423"/>
        <end position="1012"/>
    </location>
</feature>
<dbReference type="SMART" id="SM00220">
    <property type="entry name" value="S_TKc"/>
    <property type="match status" value="1"/>
</dbReference>
<dbReference type="OrthoDB" id="339325at2759"/>
<feature type="region of interest" description="Disordered" evidence="10">
    <location>
        <begin position="324"/>
        <end position="402"/>
    </location>
</feature>
<dbReference type="InterPro" id="IPR001245">
    <property type="entry name" value="Ser-Thr/Tyr_kinase_cat_dom"/>
</dbReference>
<keyword evidence="8" id="KW-0802">TPR repeat</keyword>